<evidence type="ECO:0000256" key="5">
    <source>
        <dbReference type="ARBA" id="ARBA00022692"/>
    </source>
</evidence>
<dbReference type="PROSITE" id="PS50850">
    <property type="entry name" value="MFS"/>
    <property type="match status" value="1"/>
</dbReference>
<feature type="transmembrane region" description="Helical" evidence="9">
    <location>
        <begin position="377"/>
        <end position="399"/>
    </location>
</feature>
<evidence type="ECO:0000256" key="1">
    <source>
        <dbReference type="ARBA" id="ARBA00004651"/>
    </source>
</evidence>
<feature type="transmembrane region" description="Helical" evidence="9">
    <location>
        <begin position="312"/>
        <end position="332"/>
    </location>
</feature>
<feature type="transmembrane region" description="Helical" evidence="9">
    <location>
        <begin position="133"/>
        <end position="151"/>
    </location>
</feature>
<keyword evidence="5 9" id="KW-0812">Transmembrane</keyword>
<dbReference type="Gene3D" id="1.20.1250.20">
    <property type="entry name" value="MFS general substrate transporter like domains"/>
    <property type="match status" value="1"/>
</dbReference>
<dbReference type="InterPro" id="IPR005828">
    <property type="entry name" value="MFS_sugar_transport-like"/>
</dbReference>
<dbReference type="RefSeq" id="WP_302040816.1">
    <property type="nucleotide sequence ID" value="NZ_JAUKPO010000024.1"/>
</dbReference>
<gene>
    <name evidence="11" type="ORF">Q0590_27290</name>
</gene>
<organism evidence="11 12">
    <name type="scientific">Rhodocytophaga aerolata</name>
    <dbReference type="NCBI Taxonomy" id="455078"/>
    <lineage>
        <taxon>Bacteria</taxon>
        <taxon>Pseudomonadati</taxon>
        <taxon>Bacteroidota</taxon>
        <taxon>Cytophagia</taxon>
        <taxon>Cytophagales</taxon>
        <taxon>Rhodocytophagaceae</taxon>
        <taxon>Rhodocytophaga</taxon>
    </lineage>
</organism>
<dbReference type="InterPro" id="IPR047984">
    <property type="entry name" value="XylE-like"/>
</dbReference>
<feature type="transmembrane region" description="Helical" evidence="9">
    <location>
        <begin position="163"/>
        <end position="184"/>
    </location>
</feature>
<dbReference type="PANTHER" id="PTHR48020:SF12">
    <property type="entry name" value="PROTON MYO-INOSITOL COTRANSPORTER"/>
    <property type="match status" value="1"/>
</dbReference>
<dbReference type="CDD" id="cd17359">
    <property type="entry name" value="MFS_XylE_like"/>
    <property type="match status" value="1"/>
</dbReference>
<dbReference type="InterPro" id="IPR005829">
    <property type="entry name" value="Sugar_transporter_CS"/>
</dbReference>
<feature type="transmembrane region" description="Helical" evidence="9">
    <location>
        <begin position="75"/>
        <end position="94"/>
    </location>
</feature>
<dbReference type="EMBL" id="JAUKPO010000024">
    <property type="protein sequence ID" value="MDO1450015.1"/>
    <property type="molecule type" value="Genomic_DNA"/>
</dbReference>
<dbReference type="InterPro" id="IPR020846">
    <property type="entry name" value="MFS_dom"/>
</dbReference>
<comment type="similarity">
    <text evidence="2 8">Belongs to the major facilitator superfamily. Sugar transporter (TC 2.A.1.1) family.</text>
</comment>
<dbReference type="InterPro" id="IPR003663">
    <property type="entry name" value="Sugar/inositol_transpt"/>
</dbReference>
<dbReference type="PANTHER" id="PTHR48020">
    <property type="entry name" value="PROTON MYO-INOSITOL COTRANSPORTER"/>
    <property type="match status" value="1"/>
</dbReference>
<evidence type="ECO:0000256" key="7">
    <source>
        <dbReference type="ARBA" id="ARBA00023136"/>
    </source>
</evidence>
<keyword evidence="6 9" id="KW-1133">Transmembrane helix</keyword>
<evidence type="ECO:0000256" key="8">
    <source>
        <dbReference type="RuleBase" id="RU003346"/>
    </source>
</evidence>
<feature type="transmembrane region" description="Helical" evidence="9">
    <location>
        <begin position="7"/>
        <end position="30"/>
    </location>
</feature>
<dbReference type="InterPro" id="IPR036259">
    <property type="entry name" value="MFS_trans_sf"/>
</dbReference>
<keyword evidence="4" id="KW-1003">Cell membrane</keyword>
<dbReference type="InterPro" id="IPR050814">
    <property type="entry name" value="Myo-inositol_Transporter"/>
</dbReference>
<comment type="subcellular location">
    <subcellularLocation>
        <location evidence="1">Cell membrane</location>
        <topology evidence="1">Multi-pass membrane protein</topology>
    </subcellularLocation>
</comment>
<evidence type="ECO:0000256" key="2">
    <source>
        <dbReference type="ARBA" id="ARBA00010992"/>
    </source>
</evidence>
<protein>
    <submittedName>
        <fullName evidence="11">Sugar porter family MFS transporter</fullName>
    </submittedName>
</protein>
<feature type="transmembrane region" description="Helical" evidence="9">
    <location>
        <begin position="100"/>
        <end position="121"/>
    </location>
</feature>
<dbReference type="NCBIfam" id="TIGR00879">
    <property type="entry name" value="SP"/>
    <property type="match status" value="1"/>
</dbReference>
<feature type="domain" description="Major facilitator superfamily (MFS) profile" evidence="10">
    <location>
        <begin position="9"/>
        <end position="431"/>
    </location>
</feature>
<feature type="transmembrane region" description="Helical" evidence="9">
    <location>
        <begin position="281"/>
        <end position="300"/>
    </location>
</feature>
<sequence length="445" mass="48948">MHQNRVFFWSIVVALGGFLFGFDTAVISGAERSIQELWQLSVFEHGLTISIALIGTVLGALFGGIPSDRLGRRKTLFWIAGLYLVSAIGSAVTSDWLTFMFFRLIGGLGVGASSVAAPMYISEISPAHSRGRLVALFQFNVVFGIMVSYLSNYLLAGTGENDWRWMLGVEAIPALAFLIALFFVPESPRWLLIKKGRRDEARDILLAANPAGTDVDAMIATIVEATTRAAGETEKPPFFSRQYRTPIMLAVLFAVFNQVSGINAIIYYAPRIFEMAGLGKSSALLSSAGIGFINLLFTMLGMSLIDRFGRRTLMLIGSVGLIITLGLVAKAFYFEEFGNFSVPIYLFVYIAFFALSQGAVIWVFISEIFPNEVRASGQALGSFTHWFMAAVIAFTFPYFSESLGGGNTFLFFCSMMVLQLLFVWRMMPETKGTSLEQIGKQVVVQ</sequence>
<comment type="caution">
    <text evidence="11">The sequence shown here is derived from an EMBL/GenBank/DDBJ whole genome shotgun (WGS) entry which is preliminary data.</text>
</comment>
<evidence type="ECO:0000313" key="11">
    <source>
        <dbReference type="EMBL" id="MDO1450015.1"/>
    </source>
</evidence>
<dbReference type="Pfam" id="PF00083">
    <property type="entry name" value="Sugar_tr"/>
    <property type="match status" value="1"/>
</dbReference>
<proteinExistence type="inferred from homology"/>
<feature type="transmembrane region" description="Helical" evidence="9">
    <location>
        <begin position="405"/>
        <end position="424"/>
    </location>
</feature>
<feature type="transmembrane region" description="Helical" evidence="9">
    <location>
        <begin position="344"/>
        <end position="365"/>
    </location>
</feature>
<dbReference type="Proteomes" id="UP001168528">
    <property type="component" value="Unassembled WGS sequence"/>
</dbReference>
<evidence type="ECO:0000259" key="10">
    <source>
        <dbReference type="PROSITE" id="PS50850"/>
    </source>
</evidence>
<dbReference type="PROSITE" id="PS00217">
    <property type="entry name" value="SUGAR_TRANSPORT_2"/>
    <property type="match status" value="1"/>
</dbReference>
<keyword evidence="3 8" id="KW-0813">Transport</keyword>
<evidence type="ECO:0000256" key="4">
    <source>
        <dbReference type="ARBA" id="ARBA00022475"/>
    </source>
</evidence>
<evidence type="ECO:0000256" key="6">
    <source>
        <dbReference type="ARBA" id="ARBA00022989"/>
    </source>
</evidence>
<dbReference type="PROSITE" id="PS00216">
    <property type="entry name" value="SUGAR_TRANSPORT_1"/>
    <property type="match status" value="1"/>
</dbReference>
<dbReference type="SUPFAM" id="SSF103473">
    <property type="entry name" value="MFS general substrate transporter"/>
    <property type="match status" value="1"/>
</dbReference>
<feature type="transmembrane region" description="Helical" evidence="9">
    <location>
        <begin position="42"/>
        <end position="63"/>
    </location>
</feature>
<dbReference type="PRINTS" id="PR00171">
    <property type="entry name" value="SUGRTRNSPORT"/>
</dbReference>
<feature type="transmembrane region" description="Helical" evidence="9">
    <location>
        <begin position="247"/>
        <end position="269"/>
    </location>
</feature>
<accession>A0ABT8RD87</accession>
<evidence type="ECO:0000256" key="9">
    <source>
        <dbReference type="SAM" id="Phobius"/>
    </source>
</evidence>
<keyword evidence="12" id="KW-1185">Reference proteome</keyword>
<reference evidence="11" key="1">
    <citation type="submission" date="2023-07" db="EMBL/GenBank/DDBJ databases">
        <title>The genome sequence of Rhodocytophaga aerolata KACC 12507.</title>
        <authorList>
            <person name="Zhang X."/>
        </authorList>
    </citation>
    <scope>NUCLEOTIDE SEQUENCE</scope>
    <source>
        <strain evidence="11">KACC 12507</strain>
    </source>
</reference>
<name>A0ABT8RD87_9BACT</name>
<keyword evidence="7 9" id="KW-0472">Membrane</keyword>
<evidence type="ECO:0000313" key="12">
    <source>
        <dbReference type="Proteomes" id="UP001168528"/>
    </source>
</evidence>
<evidence type="ECO:0000256" key="3">
    <source>
        <dbReference type="ARBA" id="ARBA00022448"/>
    </source>
</evidence>